<organism evidence="3 4">
    <name type="scientific">Filobasidium floriforme</name>
    <dbReference type="NCBI Taxonomy" id="5210"/>
    <lineage>
        <taxon>Eukaryota</taxon>
        <taxon>Fungi</taxon>
        <taxon>Dikarya</taxon>
        <taxon>Basidiomycota</taxon>
        <taxon>Agaricomycotina</taxon>
        <taxon>Tremellomycetes</taxon>
        <taxon>Filobasidiales</taxon>
        <taxon>Filobasidiaceae</taxon>
        <taxon>Filobasidium</taxon>
    </lineage>
</organism>
<keyword evidence="2" id="KW-0812">Transmembrane</keyword>
<feature type="transmembrane region" description="Helical" evidence="2">
    <location>
        <begin position="279"/>
        <end position="300"/>
    </location>
</feature>
<evidence type="ECO:0000256" key="2">
    <source>
        <dbReference type="SAM" id="Phobius"/>
    </source>
</evidence>
<name>A0A8K0JE74_9TREE</name>
<feature type="region of interest" description="Disordered" evidence="1">
    <location>
        <begin position="349"/>
        <end position="417"/>
    </location>
</feature>
<dbReference type="AlphaFoldDB" id="A0A8K0JE74"/>
<feature type="compositionally biased region" description="Basic and acidic residues" evidence="1">
    <location>
        <begin position="349"/>
        <end position="358"/>
    </location>
</feature>
<comment type="caution">
    <text evidence="3">The sequence shown here is derived from an EMBL/GenBank/DDBJ whole genome shotgun (WGS) entry which is preliminary data.</text>
</comment>
<keyword evidence="4" id="KW-1185">Reference proteome</keyword>
<dbReference type="Gene3D" id="2.60.120.260">
    <property type="entry name" value="Galactose-binding domain-like"/>
    <property type="match status" value="1"/>
</dbReference>
<dbReference type="CDD" id="cd12087">
    <property type="entry name" value="TM_EGFR-like"/>
    <property type="match status" value="1"/>
</dbReference>
<keyword evidence="2" id="KW-1133">Transmembrane helix</keyword>
<accession>A0A8K0JE74</accession>
<evidence type="ECO:0000256" key="1">
    <source>
        <dbReference type="SAM" id="MobiDB-lite"/>
    </source>
</evidence>
<sequence length="508" mass="56550">MDPLNLAGTRLTFVKDVIADGTPFHRTSFPGSLATLTFEGTDVWVWGQGEMSNYIVLCDDVQQDPVPGYQGENLLGSCLGLGEGTHVVQLKMTGNQTADSDLNGLDFYGMTLTAQIDSDYSTVSNTTVQLVDPTTRWINPDFNETRGEWFTSSSFGGGDNTTQYTYNRLTSRTIGSTLDYVIPMNTRFFYAYGSISWDHRQFSVQLDGGDQVEYVPPTAWSSVDQLLYYTPLDPSTPHNITFQNLGSGTLWEFDLHHIVLSSLNHDGSKQSAGSKSKTGMIVGIVMGIVILAGLIAGWLYQRRRRNNTSRPTTPSMTLWERLQAVFRQTPSKRHEDHRVVDLLQTESHIDSTRSRRSVESSWQAPTPYPPVPSTTSRRPATQPDHTSSHGRSTSIDYGNKPDQDPFADPGLHQRTAPPTVDEMRSLWLPDDDASTVAYTDIGAYGSEINDRDTDHGHDTKRTLSRLSTGSFDVEMTAQAEDAGRLMAADDMREVVPPRYDPAWRDARQ</sequence>
<dbReference type="Proteomes" id="UP000812966">
    <property type="component" value="Unassembled WGS sequence"/>
</dbReference>
<protein>
    <recommendedName>
        <fullName evidence="5">Transmembrane protein</fullName>
    </recommendedName>
</protein>
<dbReference type="EMBL" id="JABELV010000262">
    <property type="protein sequence ID" value="KAG7527578.1"/>
    <property type="molecule type" value="Genomic_DNA"/>
</dbReference>
<evidence type="ECO:0008006" key="5">
    <source>
        <dbReference type="Google" id="ProtNLM"/>
    </source>
</evidence>
<keyword evidence="2" id="KW-0472">Membrane</keyword>
<gene>
    <name evidence="3" type="ORF">FFLO_06799</name>
</gene>
<proteinExistence type="predicted"/>
<reference evidence="3" key="1">
    <citation type="submission" date="2020-04" db="EMBL/GenBank/DDBJ databases">
        <title>Analysis of mating type loci in Filobasidium floriforme.</title>
        <authorList>
            <person name="Nowrousian M."/>
        </authorList>
    </citation>
    <scope>NUCLEOTIDE SEQUENCE</scope>
    <source>
        <strain evidence="3">CBS 6242</strain>
    </source>
</reference>
<evidence type="ECO:0000313" key="3">
    <source>
        <dbReference type="EMBL" id="KAG7527578.1"/>
    </source>
</evidence>
<feature type="compositionally biased region" description="Polar residues" evidence="1">
    <location>
        <begin position="383"/>
        <end position="396"/>
    </location>
</feature>
<evidence type="ECO:0000313" key="4">
    <source>
        <dbReference type="Proteomes" id="UP000812966"/>
    </source>
</evidence>
<dbReference type="OrthoDB" id="2563047at2759"/>